<feature type="domain" description="G-protein coupled receptors family 1 profile" evidence="10">
    <location>
        <begin position="42"/>
        <end position="310"/>
    </location>
</feature>
<gene>
    <name evidence="11" type="ORF">LSH36_966g00039</name>
</gene>
<keyword evidence="6 9" id="KW-0472">Membrane</keyword>
<evidence type="ECO:0000256" key="4">
    <source>
        <dbReference type="ARBA" id="ARBA00022989"/>
    </source>
</evidence>
<comment type="caution">
    <text evidence="11">The sequence shown here is derived from an EMBL/GenBank/DDBJ whole genome shotgun (WGS) entry which is preliminary data.</text>
</comment>
<keyword evidence="12" id="KW-1185">Reference proteome</keyword>
<feature type="transmembrane region" description="Helical" evidence="9">
    <location>
        <begin position="291"/>
        <end position="313"/>
    </location>
</feature>
<dbReference type="PRINTS" id="PR00237">
    <property type="entry name" value="GPCRRHODOPSN"/>
</dbReference>
<dbReference type="Pfam" id="PF00001">
    <property type="entry name" value="7tm_1"/>
    <property type="match status" value="1"/>
</dbReference>
<reference evidence="11" key="1">
    <citation type="journal article" date="2023" name="Mol. Biol. Evol.">
        <title>Third-Generation Sequencing Reveals the Adaptive Role of the Epigenome in Three Deep-Sea Polychaetes.</title>
        <authorList>
            <person name="Perez M."/>
            <person name="Aroh O."/>
            <person name="Sun Y."/>
            <person name="Lan Y."/>
            <person name="Juniper S.K."/>
            <person name="Young C.R."/>
            <person name="Angers B."/>
            <person name="Qian P.Y."/>
        </authorList>
    </citation>
    <scope>NUCLEOTIDE SEQUENCE</scope>
    <source>
        <strain evidence="11">P08H-3</strain>
    </source>
</reference>
<proteinExistence type="predicted"/>
<organism evidence="11 12">
    <name type="scientific">Paralvinella palmiformis</name>
    <dbReference type="NCBI Taxonomy" id="53620"/>
    <lineage>
        <taxon>Eukaryota</taxon>
        <taxon>Metazoa</taxon>
        <taxon>Spiralia</taxon>
        <taxon>Lophotrochozoa</taxon>
        <taxon>Annelida</taxon>
        <taxon>Polychaeta</taxon>
        <taxon>Sedentaria</taxon>
        <taxon>Canalipalpata</taxon>
        <taxon>Terebellida</taxon>
        <taxon>Terebelliformia</taxon>
        <taxon>Alvinellidae</taxon>
        <taxon>Paralvinella</taxon>
    </lineage>
</organism>
<dbReference type="PROSITE" id="PS50262">
    <property type="entry name" value="G_PROTEIN_RECEP_F1_2"/>
    <property type="match status" value="1"/>
</dbReference>
<feature type="transmembrane region" description="Helical" evidence="9">
    <location>
        <begin position="100"/>
        <end position="122"/>
    </location>
</feature>
<dbReference type="PANTHER" id="PTHR24228">
    <property type="entry name" value="B2 BRADYKININ RECEPTOR/ANGIOTENSIN II RECEPTOR"/>
    <property type="match status" value="1"/>
</dbReference>
<protein>
    <recommendedName>
        <fullName evidence="10">G-protein coupled receptors family 1 profile domain-containing protein</fullName>
    </recommendedName>
</protein>
<feature type="transmembrane region" description="Helical" evidence="9">
    <location>
        <begin position="142"/>
        <end position="160"/>
    </location>
</feature>
<keyword evidence="2" id="KW-1003">Cell membrane</keyword>
<keyword evidence="8" id="KW-0807">Transducer</keyword>
<evidence type="ECO:0000256" key="1">
    <source>
        <dbReference type="ARBA" id="ARBA00004651"/>
    </source>
</evidence>
<evidence type="ECO:0000256" key="3">
    <source>
        <dbReference type="ARBA" id="ARBA00022692"/>
    </source>
</evidence>
<dbReference type="SUPFAM" id="SSF81321">
    <property type="entry name" value="Family A G protein-coupled receptor-like"/>
    <property type="match status" value="1"/>
</dbReference>
<dbReference type="GO" id="GO:0004930">
    <property type="term" value="F:G protein-coupled receptor activity"/>
    <property type="evidence" value="ECO:0007669"/>
    <property type="project" value="UniProtKB-KW"/>
</dbReference>
<dbReference type="Proteomes" id="UP001208570">
    <property type="component" value="Unassembled WGS sequence"/>
</dbReference>
<dbReference type="AlphaFoldDB" id="A0AAD9IWP4"/>
<evidence type="ECO:0000256" key="6">
    <source>
        <dbReference type="ARBA" id="ARBA00023136"/>
    </source>
</evidence>
<evidence type="ECO:0000313" key="12">
    <source>
        <dbReference type="Proteomes" id="UP001208570"/>
    </source>
</evidence>
<feature type="transmembrane region" description="Helical" evidence="9">
    <location>
        <begin position="62"/>
        <end position="88"/>
    </location>
</feature>
<evidence type="ECO:0000256" key="2">
    <source>
        <dbReference type="ARBA" id="ARBA00022475"/>
    </source>
</evidence>
<evidence type="ECO:0000313" key="11">
    <source>
        <dbReference type="EMBL" id="KAK2142351.1"/>
    </source>
</evidence>
<dbReference type="Gene3D" id="1.20.1070.10">
    <property type="entry name" value="Rhodopsin 7-helix transmembrane proteins"/>
    <property type="match status" value="1"/>
</dbReference>
<sequence length="346" mass="39952">MNDIISGVGRVYITPDLTTVSRDVATCGLIVGIICIVSALFGNSLIIAAVTRERGLRQRQNVFLVSWAVCEIVMVFARDVFLVAVYAIGEWRFGRTMAKVNLFLFMARNSFAINHVVAITVYRYMLIVHPNVYRILVRTRNLVIIVINLFLMPIALMLLLDFDIYHKPYRFITKGMYAMKEDNGTLADVPVANMASVFTSLTLDCTVMAACYGHIYLFMRKSSRRVENWTREMSQSNQRESEKNKSAMRKNVREMKFIKTMIIIFVTFIFSYFSLPVMLMIDKKFSLSHWAYLPLVMVNWFSSSVSWIMYGLTHDGFRKAFLKLFRSPVKRTEVTEQSVTEVTSWK</sequence>
<dbReference type="PANTHER" id="PTHR24228:SF74">
    <property type="entry name" value="G-PROTEIN COUPLED RECEPTORS FAMILY 1 PROFILE DOMAIN-CONTAINING PROTEIN"/>
    <property type="match status" value="1"/>
</dbReference>
<keyword evidence="3 9" id="KW-0812">Transmembrane</keyword>
<evidence type="ECO:0000256" key="5">
    <source>
        <dbReference type="ARBA" id="ARBA00023040"/>
    </source>
</evidence>
<dbReference type="EMBL" id="JAODUP010000966">
    <property type="protein sequence ID" value="KAK2142351.1"/>
    <property type="molecule type" value="Genomic_DNA"/>
</dbReference>
<name>A0AAD9IWP4_9ANNE</name>
<keyword evidence="4 9" id="KW-1133">Transmembrane helix</keyword>
<feature type="transmembrane region" description="Helical" evidence="9">
    <location>
        <begin position="197"/>
        <end position="219"/>
    </location>
</feature>
<keyword evidence="5" id="KW-0297">G-protein coupled receptor</keyword>
<dbReference type="CDD" id="cd00637">
    <property type="entry name" value="7tm_classA_rhodopsin-like"/>
    <property type="match status" value="1"/>
</dbReference>
<evidence type="ECO:0000256" key="8">
    <source>
        <dbReference type="ARBA" id="ARBA00023224"/>
    </source>
</evidence>
<evidence type="ECO:0000256" key="7">
    <source>
        <dbReference type="ARBA" id="ARBA00023170"/>
    </source>
</evidence>
<dbReference type="GO" id="GO:0005886">
    <property type="term" value="C:plasma membrane"/>
    <property type="evidence" value="ECO:0007669"/>
    <property type="project" value="UniProtKB-SubCell"/>
</dbReference>
<accession>A0AAD9IWP4</accession>
<evidence type="ECO:0000256" key="9">
    <source>
        <dbReference type="SAM" id="Phobius"/>
    </source>
</evidence>
<dbReference type="InterPro" id="IPR000276">
    <property type="entry name" value="GPCR_Rhodpsn"/>
</dbReference>
<dbReference type="InterPro" id="IPR017452">
    <property type="entry name" value="GPCR_Rhodpsn_7TM"/>
</dbReference>
<evidence type="ECO:0000259" key="10">
    <source>
        <dbReference type="PROSITE" id="PS50262"/>
    </source>
</evidence>
<comment type="subcellular location">
    <subcellularLocation>
        <location evidence="1">Cell membrane</location>
        <topology evidence="1">Multi-pass membrane protein</topology>
    </subcellularLocation>
</comment>
<keyword evidence="7" id="KW-0675">Receptor</keyword>
<feature type="transmembrane region" description="Helical" evidence="9">
    <location>
        <begin position="29"/>
        <end position="50"/>
    </location>
</feature>
<feature type="transmembrane region" description="Helical" evidence="9">
    <location>
        <begin position="257"/>
        <end position="279"/>
    </location>
</feature>